<dbReference type="InterPro" id="IPR059064">
    <property type="entry name" value="TYRAAT2_C"/>
</dbReference>
<evidence type="ECO:0000313" key="5">
    <source>
        <dbReference type="Proteomes" id="UP000604825"/>
    </source>
</evidence>
<accession>A0A811SAN8</accession>
<feature type="domain" description="Prephenate/arogenate dehydrogenase" evidence="3">
    <location>
        <begin position="93"/>
        <end position="372"/>
    </location>
</feature>
<dbReference type="GO" id="GO:0008977">
    <property type="term" value="F:prephenate dehydrogenase (NAD+) activity"/>
    <property type="evidence" value="ECO:0007669"/>
    <property type="project" value="InterPro"/>
</dbReference>
<dbReference type="EMBL" id="CAJGYO010000019">
    <property type="protein sequence ID" value="CAD6339284.1"/>
    <property type="molecule type" value="Genomic_DNA"/>
</dbReference>
<dbReference type="GO" id="GO:0004665">
    <property type="term" value="F:prephenate dehydrogenase (NADP+) activity"/>
    <property type="evidence" value="ECO:0007669"/>
    <property type="project" value="InterPro"/>
</dbReference>
<dbReference type="Pfam" id="PF26213">
    <property type="entry name" value="TYRAAT1_C"/>
    <property type="match status" value="1"/>
</dbReference>
<sequence>MASSLRHFAGLGCFPAAAFSSGSTCFLRRDIPNFCAFVALRPIRPPAAATAPAKPPASPSPPMEEHRQAVPIPCHSGDSPPALSAAAVPKTPLRLGIVGFGNFGQFIAGGVQRQGHAVLAASRSDYSDYCARHDIRFFRSVDALCEEQPDVLLICSSILSTEGVVRAIPFHKLRPDTIVADVLSVKEFPRNLLLEVLPPGFGIICTHPMFGPESGKHGWGKLPFVFDKVRVTEDGVQVAKCDQFLSIFEQEGCRMVEMSCTEHDRYAAGSQFITHTIGRVLSQLNLKSTPINTKGYETLLQLTKNTVSDSFDLYHGLFMYNINATEQLDNLEMAFEKVRQMLSGRLHDFIRKQIVERAAPVPTDPSGKLANGLSSSPAARLL</sequence>
<evidence type="ECO:0000259" key="3">
    <source>
        <dbReference type="PROSITE" id="PS51176"/>
    </source>
</evidence>
<dbReference type="InterPro" id="IPR045011">
    <property type="entry name" value="TYRAAT1/2"/>
</dbReference>
<dbReference type="Pfam" id="PF02153">
    <property type="entry name" value="PDH_N"/>
    <property type="match status" value="1"/>
</dbReference>
<evidence type="ECO:0000256" key="1">
    <source>
        <dbReference type="ARBA" id="ARBA00023002"/>
    </source>
</evidence>
<comment type="caution">
    <text evidence="4">The sequence shown here is derived from an EMBL/GenBank/DDBJ whole genome shotgun (WGS) entry which is preliminary data.</text>
</comment>
<evidence type="ECO:0000313" key="4">
    <source>
        <dbReference type="EMBL" id="CAD6339284.1"/>
    </source>
</evidence>
<dbReference type="InterPro" id="IPR036291">
    <property type="entry name" value="NAD(P)-bd_dom_sf"/>
</dbReference>
<dbReference type="SUPFAM" id="SSF51735">
    <property type="entry name" value="NAD(P)-binding Rossmann-fold domains"/>
    <property type="match status" value="1"/>
</dbReference>
<dbReference type="PANTHER" id="PTHR43207">
    <property type="entry name" value="AROGENATE DEHYDROGENASE-RELATED"/>
    <property type="match status" value="1"/>
</dbReference>
<dbReference type="GO" id="GO:0033730">
    <property type="term" value="F:arogenate dehydrogenase (NADP+) activity"/>
    <property type="evidence" value="ECO:0007669"/>
    <property type="project" value="InterPro"/>
</dbReference>
<dbReference type="Gene3D" id="3.40.50.720">
    <property type="entry name" value="NAD(P)-binding Rossmann-like Domain"/>
    <property type="match status" value="1"/>
</dbReference>
<dbReference type="InterPro" id="IPR046826">
    <property type="entry name" value="PDH_N"/>
</dbReference>
<gene>
    <name evidence="4" type="ORF">NCGR_LOCUS63382</name>
</gene>
<dbReference type="PROSITE" id="PS51176">
    <property type="entry name" value="PDH_ADH"/>
    <property type="match status" value="1"/>
</dbReference>
<proteinExistence type="predicted"/>
<dbReference type="InterPro" id="IPR003099">
    <property type="entry name" value="Prephen_DH"/>
</dbReference>
<dbReference type="GO" id="GO:0070403">
    <property type="term" value="F:NAD+ binding"/>
    <property type="evidence" value="ECO:0007669"/>
    <property type="project" value="InterPro"/>
</dbReference>
<organism evidence="4 5">
    <name type="scientific">Miscanthus lutarioriparius</name>
    <dbReference type="NCBI Taxonomy" id="422564"/>
    <lineage>
        <taxon>Eukaryota</taxon>
        <taxon>Viridiplantae</taxon>
        <taxon>Streptophyta</taxon>
        <taxon>Embryophyta</taxon>
        <taxon>Tracheophyta</taxon>
        <taxon>Spermatophyta</taxon>
        <taxon>Magnoliopsida</taxon>
        <taxon>Liliopsida</taxon>
        <taxon>Poales</taxon>
        <taxon>Poaceae</taxon>
        <taxon>PACMAD clade</taxon>
        <taxon>Panicoideae</taxon>
        <taxon>Andropogonodae</taxon>
        <taxon>Andropogoneae</taxon>
        <taxon>Saccharinae</taxon>
        <taxon>Miscanthus</taxon>
    </lineage>
</organism>
<dbReference type="AlphaFoldDB" id="A0A811SAN8"/>
<feature type="compositionally biased region" description="Pro residues" evidence="2">
    <location>
        <begin position="53"/>
        <end position="62"/>
    </location>
</feature>
<name>A0A811SAN8_9POAL</name>
<keyword evidence="1" id="KW-0560">Oxidoreductase</keyword>
<evidence type="ECO:0000256" key="2">
    <source>
        <dbReference type="SAM" id="MobiDB-lite"/>
    </source>
</evidence>
<protein>
    <recommendedName>
        <fullName evidence="3">Prephenate/arogenate dehydrogenase domain-containing protein</fullName>
    </recommendedName>
</protein>
<feature type="region of interest" description="Disordered" evidence="2">
    <location>
        <begin position="361"/>
        <end position="382"/>
    </location>
</feature>
<feature type="region of interest" description="Disordered" evidence="2">
    <location>
        <begin position="48"/>
        <end position="74"/>
    </location>
</feature>
<dbReference type="PANTHER" id="PTHR43207:SF6">
    <property type="entry name" value="OS06G0542200 PROTEIN"/>
    <property type="match status" value="1"/>
</dbReference>
<feature type="compositionally biased region" description="Polar residues" evidence="2">
    <location>
        <begin position="372"/>
        <end position="382"/>
    </location>
</feature>
<dbReference type="GO" id="GO:0006571">
    <property type="term" value="P:tyrosine biosynthetic process"/>
    <property type="evidence" value="ECO:0007669"/>
    <property type="project" value="InterPro"/>
</dbReference>
<dbReference type="Proteomes" id="UP000604825">
    <property type="component" value="Unassembled WGS sequence"/>
</dbReference>
<keyword evidence="5" id="KW-1185">Reference proteome</keyword>
<dbReference type="OrthoDB" id="2414662at2759"/>
<reference evidence="4" key="1">
    <citation type="submission" date="2020-10" db="EMBL/GenBank/DDBJ databases">
        <authorList>
            <person name="Han B."/>
            <person name="Lu T."/>
            <person name="Zhao Q."/>
            <person name="Huang X."/>
            <person name="Zhao Y."/>
        </authorList>
    </citation>
    <scope>NUCLEOTIDE SEQUENCE</scope>
</reference>